<dbReference type="OrthoDB" id="9780765at2"/>
<dbReference type="AlphaFoldDB" id="A0A1N7LR84"/>
<gene>
    <name evidence="5" type="ORF">SAMN05421774_102117</name>
</gene>
<evidence type="ECO:0000313" key="6">
    <source>
        <dbReference type="Proteomes" id="UP000186141"/>
    </source>
</evidence>
<name>A0A1N7LR84_9RHOB</name>
<reference evidence="5 6" key="1">
    <citation type="submission" date="2017-01" db="EMBL/GenBank/DDBJ databases">
        <authorList>
            <person name="Mah S.A."/>
            <person name="Swanson W.J."/>
            <person name="Moy G.W."/>
            <person name="Vacquier V.D."/>
        </authorList>
    </citation>
    <scope>NUCLEOTIDE SEQUENCE [LARGE SCALE GENOMIC DNA]</scope>
    <source>
        <strain evidence="5 6">DSM 26375</strain>
    </source>
</reference>
<proteinExistence type="inferred from homology"/>
<dbReference type="PIRSF" id="PIRSF016521">
    <property type="entry name" value="Acyl-CoA_hydro"/>
    <property type="match status" value="1"/>
</dbReference>
<sequence>MTNLSLRVDPVDALIDVPRRITVSGAKPGALVTIGTETSRSGHPWLSRAVFRADAVGAVDLGRDAPVGGDYAGVSDMGLIWSQVSPTGGARDHAQFNASTAEPLVTRLTVSADGAEARADLVQRLLAPGVVREEISEGGIVGVLYRPPGAGPFPAVMFLNGSNGGVNEPRAALMAAKGYHAMTLAYFGYAGVQRHISNTRLEYFADALDWLRARVQPKDGFVAVSGQSRGGELALLLGATYPDKVSAVAGWVPSAFVHGGQAAADPAHGRDGPSWLLNDVPLVHIWNDNRAASWAPYDEGAPPRRNSKAMVTALGDPQACARARIPVERIRGPVLLISGGDDGAWPSDLYALMVQASLTAAGHPHPVVWKNWPEAGHSILFPHVPTTRISSVHPVSGVLTTNGGTAAANAEANLGAWAAMQAWLAQATGRETD</sequence>
<dbReference type="GO" id="GO:0006637">
    <property type="term" value="P:acyl-CoA metabolic process"/>
    <property type="evidence" value="ECO:0007669"/>
    <property type="project" value="InterPro"/>
</dbReference>
<dbReference type="InterPro" id="IPR014940">
    <property type="entry name" value="BAAT_C"/>
</dbReference>
<keyword evidence="5" id="KW-0378">Hydrolase</keyword>
<organism evidence="5 6">
    <name type="scientific">Gemmobacter megaterium</name>
    <dbReference type="NCBI Taxonomy" id="1086013"/>
    <lineage>
        <taxon>Bacteria</taxon>
        <taxon>Pseudomonadati</taxon>
        <taxon>Pseudomonadota</taxon>
        <taxon>Alphaproteobacteria</taxon>
        <taxon>Rhodobacterales</taxon>
        <taxon>Paracoccaceae</taxon>
        <taxon>Gemmobacter</taxon>
    </lineage>
</organism>
<dbReference type="Gene3D" id="2.60.40.2240">
    <property type="entry name" value="Acyl-CoA thioester hydrolase/BAAT N-terminal domain"/>
    <property type="match status" value="1"/>
</dbReference>
<protein>
    <submittedName>
        <fullName evidence="5">Acyl-CoA thioester hydrolase/BAAT N-terminal region</fullName>
    </submittedName>
</protein>
<evidence type="ECO:0000313" key="5">
    <source>
        <dbReference type="EMBL" id="SIS76346.1"/>
    </source>
</evidence>
<evidence type="ECO:0000259" key="3">
    <source>
        <dbReference type="Pfam" id="PF04775"/>
    </source>
</evidence>
<keyword evidence="6" id="KW-1185">Reference proteome</keyword>
<dbReference type="PANTHER" id="PTHR10824">
    <property type="entry name" value="ACYL-COENZYME A THIOESTERASE-RELATED"/>
    <property type="match status" value="1"/>
</dbReference>
<dbReference type="InterPro" id="IPR029058">
    <property type="entry name" value="AB_hydrolase_fold"/>
</dbReference>
<dbReference type="GO" id="GO:0006631">
    <property type="term" value="P:fatty acid metabolic process"/>
    <property type="evidence" value="ECO:0007669"/>
    <property type="project" value="TreeGrafter"/>
</dbReference>
<dbReference type="Gene3D" id="3.40.50.1820">
    <property type="entry name" value="alpha/beta hydrolase"/>
    <property type="match status" value="1"/>
</dbReference>
<dbReference type="PANTHER" id="PTHR10824:SF17">
    <property type="entry name" value="ACYL-COENZYME A THIOESTERASE 6"/>
    <property type="match status" value="1"/>
</dbReference>
<dbReference type="InterPro" id="IPR042490">
    <property type="entry name" value="Thio_Ohase/BAAT_N"/>
</dbReference>
<feature type="active site" description="Charge relay system" evidence="2">
    <location>
        <position position="377"/>
    </location>
</feature>
<evidence type="ECO:0000256" key="2">
    <source>
        <dbReference type="PIRSR" id="PIRSR016521-1"/>
    </source>
</evidence>
<feature type="active site" description="Charge relay system" evidence="2">
    <location>
        <position position="228"/>
    </location>
</feature>
<comment type="similarity">
    <text evidence="1">Belongs to the C/M/P thioester hydrolase family.</text>
</comment>
<dbReference type="Proteomes" id="UP000186141">
    <property type="component" value="Unassembled WGS sequence"/>
</dbReference>
<feature type="domain" description="Acyl-CoA thioester hydrolase/bile acid-CoA amino acid N-acetyltransferase" evidence="3">
    <location>
        <begin position="16"/>
        <end position="137"/>
    </location>
</feature>
<feature type="domain" description="BAAT/Acyl-CoA thioester hydrolase C-terminal" evidence="4">
    <location>
        <begin position="200"/>
        <end position="429"/>
    </location>
</feature>
<evidence type="ECO:0000259" key="4">
    <source>
        <dbReference type="Pfam" id="PF08840"/>
    </source>
</evidence>
<feature type="active site" description="Charge relay system" evidence="2">
    <location>
        <position position="342"/>
    </location>
</feature>
<dbReference type="Pfam" id="PF08840">
    <property type="entry name" value="BAAT_C"/>
    <property type="match status" value="1"/>
</dbReference>
<dbReference type="InterPro" id="IPR006862">
    <property type="entry name" value="Thio_Ohase/aa_AcTrfase"/>
</dbReference>
<dbReference type="Pfam" id="PF04775">
    <property type="entry name" value="Bile_Hydr_Trans"/>
    <property type="match status" value="1"/>
</dbReference>
<evidence type="ECO:0000256" key="1">
    <source>
        <dbReference type="ARBA" id="ARBA00006538"/>
    </source>
</evidence>
<dbReference type="GO" id="GO:0047617">
    <property type="term" value="F:fatty acyl-CoA hydrolase activity"/>
    <property type="evidence" value="ECO:0007669"/>
    <property type="project" value="TreeGrafter"/>
</dbReference>
<dbReference type="RefSeq" id="WP_076529338.1">
    <property type="nucleotide sequence ID" value="NZ_BMEH01000002.1"/>
</dbReference>
<dbReference type="STRING" id="1086013.SAMN05421774_102117"/>
<accession>A0A1N7LR84</accession>
<dbReference type="EMBL" id="FTOT01000002">
    <property type="protein sequence ID" value="SIS76346.1"/>
    <property type="molecule type" value="Genomic_DNA"/>
</dbReference>
<dbReference type="InterPro" id="IPR016662">
    <property type="entry name" value="Acyl-CoA_thioEstase_long-chain"/>
</dbReference>
<dbReference type="SUPFAM" id="SSF53474">
    <property type="entry name" value="alpha/beta-Hydrolases"/>
    <property type="match status" value="1"/>
</dbReference>